<gene>
    <name evidence="2" type="ORF">KDK_56250</name>
</gene>
<dbReference type="PANTHER" id="PTHR43792:SF1">
    <property type="entry name" value="N-ACETYLTRANSFERASE DOMAIN-CONTAINING PROTEIN"/>
    <property type="match status" value="1"/>
</dbReference>
<feature type="domain" description="N-acetyltransferase" evidence="1">
    <location>
        <begin position="20"/>
        <end position="177"/>
    </location>
</feature>
<evidence type="ECO:0000313" key="2">
    <source>
        <dbReference type="EMBL" id="GCE21825.1"/>
    </source>
</evidence>
<evidence type="ECO:0000259" key="1">
    <source>
        <dbReference type="PROSITE" id="PS51186"/>
    </source>
</evidence>
<dbReference type="InterPro" id="IPR016181">
    <property type="entry name" value="Acyl_CoA_acyltransferase"/>
</dbReference>
<dbReference type="RefSeq" id="WP_161977705.1">
    <property type="nucleotide sequence ID" value="NZ_BIFS01000001.1"/>
</dbReference>
<dbReference type="SUPFAM" id="SSF55729">
    <property type="entry name" value="Acyl-CoA N-acyltransferases (Nat)"/>
    <property type="match status" value="1"/>
</dbReference>
<dbReference type="EMBL" id="BIFS01000001">
    <property type="protein sequence ID" value="GCE21825.1"/>
    <property type="molecule type" value="Genomic_DNA"/>
</dbReference>
<keyword evidence="2" id="KW-0808">Transferase</keyword>
<reference evidence="3" key="1">
    <citation type="submission" date="2018-12" db="EMBL/GenBank/DDBJ databases">
        <title>Tengunoibacter tsumagoiensis gen. nov., sp. nov., Dictyobacter kobayashii sp. nov., D. alpinus sp. nov., and D. joshuensis sp. nov. and description of Dictyobacteraceae fam. nov. within the order Ktedonobacterales isolated from Tengu-no-mugimeshi.</title>
        <authorList>
            <person name="Wang C.M."/>
            <person name="Zheng Y."/>
            <person name="Sakai Y."/>
            <person name="Toyoda A."/>
            <person name="Minakuchi Y."/>
            <person name="Abe K."/>
            <person name="Yokota A."/>
            <person name="Yabe S."/>
        </authorList>
    </citation>
    <scope>NUCLEOTIDE SEQUENCE [LARGE SCALE GENOMIC DNA]</scope>
    <source>
        <strain evidence="3">Uno11</strain>
    </source>
</reference>
<dbReference type="AlphaFoldDB" id="A0A402ARU7"/>
<proteinExistence type="predicted"/>
<dbReference type="Proteomes" id="UP000287188">
    <property type="component" value="Unassembled WGS sequence"/>
</dbReference>
<keyword evidence="3" id="KW-1185">Reference proteome</keyword>
<dbReference type="Gene3D" id="3.40.630.30">
    <property type="match status" value="1"/>
</dbReference>
<accession>A0A402ARU7</accession>
<dbReference type="InterPro" id="IPR051531">
    <property type="entry name" value="N-acetyltransferase"/>
</dbReference>
<dbReference type="InterPro" id="IPR000182">
    <property type="entry name" value="GNAT_dom"/>
</dbReference>
<name>A0A402ARU7_9CHLR</name>
<dbReference type="Pfam" id="PF13302">
    <property type="entry name" value="Acetyltransf_3"/>
    <property type="match status" value="1"/>
</dbReference>
<dbReference type="PROSITE" id="PS51186">
    <property type="entry name" value="GNAT"/>
    <property type="match status" value="1"/>
</dbReference>
<evidence type="ECO:0000313" key="3">
    <source>
        <dbReference type="Proteomes" id="UP000287188"/>
    </source>
</evidence>
<protein>
    <submittedName>
        <fullName evidence="2">GNAT family acetyltransferase</fullName>
    </submittedName>
</protein>
<organism evidence="2 3">
    <name type="scientific">Dictyobacter kobayashii</name>
    <dbReference type="NCBI Taxonomy" id="2014872"/>
    <lineage>
        <taxon>Bacteria</taxon>
        <taxon>Bacillati</taxon>
        <taxon>Chloroflexota</taxon>
        <taxon>Ktedonobacteria</taxon>
        <taxon>Ktedonobacterales</taxon>
        <taxon>Dictyobacteraceae</taxon>
        <taxon>Dictyobacter</taxon>
    </lineage>
</organism>
<dbReference type="PANTHER" id="PTHR43792">
    <property type="entry name" value="GNAT FAMILY, PUTATIVE (AFU_ORTHOLOGUE AFUA_3G00765)-RELATED-RELATED"/>
    <property type="match status" value="1"/>
</dbReference>
<sequence length="188" mass="20968">MRRLPADLATIFGEVRTGRLVLRRLKESDGPVLFAVDGDPATHRYTPGGPAPDLASCEQRLRGWLAHWKEEGYGYWAVVLPQTEQVLGFGGVVHRAWNDRDVLNLYYRCTPSAWGHGYATELAQTAVALAQEYLPPWPVIALTRPGNIASMRTAERAGLLRRPDLDTEYIVFALNWPVDTLPSSSPRS</sequence>
<dbReference type="GO" id="GO:0016747">
    <property type="term" value="F:acyltransferase activity, transferring groups other than amino-acyl groups"/>
    <property type="evidence" value="ECO:0007669"/>
    <property type="project" value="InterPro"/>
</dbReference>
<comment type="caution">
    <text evidence="2">The sequence shown here is derived from an EMBL/GenBank/DDBJ whole genome shotgun (WGS) entry which is preliminary data.</text>
</comment>